<dbReference type="AlphaFoldDB" id="E9GZY5"/>
<dbReference type="OrthoDB" id="6503215at2759"/>
<dbReference type="Gene3D" id="1.10.10.10">
    <property type="entry name" value="Winged helix-like DNA-binding domain superfamily/Winged helix DNA-binding domain"/>
    <property type="match status" value="1"/>
</dbReference>
<dbReference type="GO" id="GO:0005634">
    <property type="term" value="C:nucleus"/>
    <property type="evidence" value="ECO:0007669"/>
    <property type="project" value="UniProtKB-SubCell"/>
</dbReference>
<comment type="subcellular location">
    <subcellularLocation>
        <location evidence="1">Nucleus</location>
    </subcellularLocation>
</comment>
<dbReference type="InParanoid" id="E9GZY5"/>
<proteinExistence type="predicted"/>
<protein>
    <recommendedName>
        <fullName evidence="4">Paired domain-containing protein</fullName>
    </recommendedName>
</protein>
<dbReference type="InterPro" id="IPR009057">
    <property type="entry name" value="Homeodomain-like_sf"/>
</dbReference>
<gene>
    <name evidence="2" type="ORF">DAPPUDRAFT_251217</name>
</gene>
<dbReference type="Proteomes" id="UP000000305">
    <property type="component" value="Unassembled WGS sequence"/>
</dbReference>
<dbReference type="SUPFAM" id="SSF46689">
    <property type="entry name" value="Homeodomain-like"/>
    <property type="match status" value="1"/>
</dbReference>
<dbReference type="InterPro" id="IPR036388">
    <property type="entry name" value="WH-like_DNA-bd_sf"/>
</dbReference>
<dbReference type="KEGG" id="dpx:DAPPUDRAFT_251217"/>
<evidence type="ECO:0008006" key="4">
    <source>
        <dbReference type="Google" id="ProtNLM"/>
    </source>
</evidence>
<dbReference type="PhylomeDB" id="E9GZY5"/>
<accession>E9GZY5</accession>
<evidence type="ECO:0000256" key="1">
    <source>
        <dbReference type="ARBA" id="ARBA00004123"/>
    </source>
</evidence>
<dbReference type="Pfam" id="PF13384">
    <property type="entry name" value="HTH_23"/>
    <property type="match status" value="1"/>
</dbReference>
<dbReference type="EMBL" id="GL732579">
    <property type="protein sequence ID" value="EFX74979.1"/>
    <property type="molecule type" value="Genomic_DNA"/>
</dbReference>
<evidence type="ECO:0000313" key="3">
    <source>
        <dbReference type="Proteomes" id="UP000000305"/>
    </source>
</evidence>
<sequence length="195" mass="22150">MDASDSEEDIAIDPAVLALRRGIRITPGQRMEIVHLSKQNWSLRRIALRLRVCVNTVRRWVDRYREEFNVEPHVNENGQPRKTDEEEDFWLACSAVGKIDNLHTSTINRRLIEACLKSKIAAVKDILTDEHRAGRLAFTRRSGRTSVSVWGGMWSGGLTRLSRVEGNLTAVQYFTNSYGKPHTDLACINSKSRCA</sequence>
<keyword evidence="3" id="KW-1185">Reference proteome</keyword>
<dbReference type="HOGENOM" id="CLU_1397663_0_0_1"/>
<name>E9GZY5_DAPPU</name>
<evidence type="ECO:0000313" key="2">
    <source>
        <dbReference type="EMBL" id="EFX74979.1"/>
    </source>
</evidence>
<organism evidence="2 3">
    <name type="scientific">Daphnia pulex</name>
    <name type="common">Water flea</name>
    <dbReference type="NCBI Taxonomy" id="6669"/>
    <lineage>
        <taxon>Eukaryota</taxon>
        <taxon>Metazoa</taxon>
        <taxon>Ecdysozoa</taxon>
        <taxon>Arthropoda</taxon>
        <taxon>Crustacea</taxon>
        <taxon>Branchiopoda</taxon>
        <taxon>Diplostraca</taxon>
        <taxon>Cladocera</taxon>
        <taxon>Anomopoda</taxon>
        <taxon>Daphniidae</taxon>
        <taxon>Daphnia</taxon>
    </lineage>
</organism>
<reference evidence="2 3" key="1">
    <citation type="journal article" date="2011" name="Science">
        <title>The ecoresponsive genome of Daphnia pulex.</title>
        <authorList>
            <person name="Colbourne J.K."/>
            <person name="Pfrender M.E."/>
            <person name="Gilbert D."/>
            <person name="Thomas W.K."/>
            <person name="Tucker A."/>
            <person name="Oakley T.H."/>
            <person name="Tokishita S."/>
            <person name="Aerts A."/>
            <person name="Arnold G.J."/>
            <person name="Basu M.K."/>
            <person name="Bauer D.J."/>
            <person name="Caceres C.E."/>
            <person name="Carmel L."/>
            <person name="Casola C."/>
            <person name="Choi J.H."/>
            <person name="Detter J.C."/>
            <person name="Dong Q."/>
            <person name="Dusheyko S."/>
            <person name="Eads B.D."/>
            <person name="Frohlich T."/>
            <person name="Geiler-Samerotte K.A."/>
            <person name="Gerlach D."/>
            <person name="Hatcher P."/>
            <person name="Jogdeo S."/>
            <person name="Krijgsveld J."/>
            <person name="Kriventseva E.V."/>
            <person name="Kultz D."/>
            <person name="Laforsch C."/>
            <person name="Lindquist E."/>
            <person name="Lopez J."/>
            <person name="Manak J.R."/>
            <person name="Muller J."/>
            <person name="Pangilinan J."/>
            <person name="Patwardhan R.P."/>
            <person name="Pitluck S."/>
            <person name="Pritham E.J."/>
            <person name="Rechtsteiner A."/>
            <person name="Rho M."/>
            <person name="Rogozin I.B."/>
            <person name="Sakarya O."/>
            <person name="Salamov A."/>
            <person name="Schaack S."/>
            <person name="Shapiro H."/>
            <person name="Shiga Y."/>
            <person name="Skalitzky C."/>
            <person name="Smith Z."/>
            <person name="Souvorov A."/>
            <person name="Sung W."/>
            <person name="Tang Z."/>
            <person name="Tsuchiya D."/>
            <person name="Tu H."/>
            <person name="Vos H."/>
            <person name="Wang M."/>
            <person name="Wolf Y.I."/>
            <person name="Yamagata H."/>
            <person name="Yamada T."/>
            <person name="Ye Y."/>
            <person name="Shaw J.R."/>
            <person name="Andrews J."/>
            <person name="Crease T.J."/>
            <person name="Tang H."/>
            <person name="Lucas S.M."/>
            <person name="Robertson H.M."/>
            <person name="Bork P."/>
            <person name="Koonin E.V."/>
            <person name="Zdobnov E.M."/>
            <person name="Grigoriev I.V."/>
            <person name="Lynch M."/>
            <person name="Boore J.L."/>
        </authorList>
    </citation>
    <scope>NUCLEOTIDE SEQUENCE [LARGE SCALE GENOMIC DNA]</scope>
</reference>